<dbReference type="GO" id="GO:0004930">
    <property type="term" value="F:G protein-coupled receptor activity"/>
    <property type="evidence" value="ECO:0007669"/>
    <property type="project" value="InterPro"/>
</dbReference>
<organism evidence="8 9">
    <name type="scientific">Elysia crispata</name>
    <name type="common">lettuce slug</name>
    <dbReference type="NCBI Taxonomy" id="231223"/>
    <lineage>
        <taxon>Eukaryota</taxon>
        <taxon>Metazoa</taxon>
        <taxon>Spiralia</taxon>
        <taxon>Lophotrochozoa</taxon>
        <taxon>Mollusca</taxon>
        <taxon>Gastropoda</taxon>
        <taxon>Heterobranchia</taxon>
        <taxon>Euthyneura</taxon>
        <taxon>Panpulmonata</taxon>
        <taxon>Sacoglossa</taxon>
        <taxon>Placobranchoidea</taxon>
        <taxon>Plakobranchidae</taxon>
        <taxon>Elysia</taxon>
    </lineage>
</organism>
<evidence type="ECO:0000313" key="8">
    <source>
        <dbReference type="EMBL" id="KAK3770992.1"/>
    </source>
</evidence>
<feature type="domain" description="Receptor ligand binding region" evidence="7">
    <location>
        <begin position="23"/>
        <end position="193"/>
    </location>
</feature>
<evidence type="ECO:0000256" key="3">
    <source>
        <dbReference type="ARBA" id="ARBA00022989"/>
    </source>
</evidence>
<dbReference type="InterPro" id="IPR001828">
    <property type="entry name" value="ANF_lig-bd_rcpt"/>
</dbReference>
<sequence length="229" mass="24931">MPPGIAGHRRASLTSCGPHFASAIPQISYSSTSTDLSDKTRFEYFSRVVPPDKYQAKAMADTARALGWTYVNTLADAGTYGEKGIQAFVDSTKNSGLCVSRTESIPRGADEAKLQDIMYSLLLSGENNADAIMMFASEDNCRKVLKAIRTLNLTHSVHLLASDSWGAKVHPVYRQEADAEGTVTILPKRHVIPGEGEARGFDATRKVIGFKSLALTGRDLLSVWIQPVR</sequence>
<dbReference type="InterPro" id="IPR000337">
    <property type="entry name" value="GPCR_3"/>
</dbReference>
<keyword evidence="4" id="KW-0472">Membrane</keyword>
<dbReference type="FunFam" id="3.40.50.2300:FF:000145">
    <property type="entry name" value="Glutamate receptor, metabotropic"/>
    <property type="match status" value="1"/>
</dbReference>
<reference evidence="8" key="1">
    <citation type="journal article" date="2023" name="G3 (Bethesda)">
        <title>A reference genome for the long-term kleptoplast-retaining sea slug Elysia crispata morphotype clarki.</title>
        <authorList>
            <person name="Eastman K.E."/>
            <person name="Pendleton A.L."/>
            <person name="Shaikh M.A."/>
            <person name="Suttiyut T."/>
            <person name="Ogas R."/>
            <person name="Tomko P."/>
            <person name="Gavelis G."/>
            <person name="Widhalm J.R."/>
            <person name="Wisecaver J.H."/>
        </authorList>
    </citation>
    <scope>NUCLEOTIDE SEQUENCE</scope>
    <source>
        <strain evidence="8">ECLA1</strain>
    </source>
</reference>
<comment type="caution">
    <text evidence="8">The sequence shown here is derived from an EMBL/GenBank/DDBJ whole genome shotgun (WGS) entry which is preliminary data.</text>
</comment>
<comment type="subcellular location">
    <subcellularLocation>
        <location evidence="1">Membrane</location>
        <topology evidence="1">Multi-pass membrane protein</topology>
    </subcellularLocation>
</comment>
<dbReference type="SUPFAM" id="SSF53822">
    <property type="entry name" value="Periplasmic binding protein-like I"/>
    <property type="match status" value="1"/>
</dbReference>
<evidence type="ECO:0000256" key="2">
    <source>
        <dbReference type="ARBA" id="ARBA00022692"/>
    </source>
</evidence>
<keyword evidence="3" id="KW-1133">Transmembrane helix</keyword>
<dbReference type="PANTHER" id="PTHR24060">
    <property type="entry name" value="METABOTROPIC GLUTAMATE RECEPTOR"/>
    <property type="match status" value="1"/>
</dbReference>
<keyword evidence="9" id="KW-1185">Reference proteome</keyword>
<evidence type="ECO:0000256" key="1">
    <source>
        <dbReference type="ARBA" id="ARBA00004141"/>
    </source>
</evidence>
<keyword evidence="6" id="KW-0325">Glycoprotein</keyword>
<keyword evidence="2" id="KW-0812">Transmembrane</keyword>
<evidence type="ECO:0000259" key="7">
    <source>
        <dbReference type="Pfam" id="PF01094"/>
    </source>
</evidence>
<dbReference type="PRINTS" id="PR00248">
    <property type="entry name" value="GPCRMGR"/>
</dbReference>
<dbReference type="Proteomes" id="UP001283361">
    <property type="component" value="Unassembled WGS sequence"/>
</dbReference>
<evidence type="ECO:0000256" key="4">
    <source>
        <dbReference type="ARBA" id="ARBA00023136"/>
    </source>
</evidence>
<dbReference type="AlphaFoldDB" id="A0AAE0ZKT6"/>
<dbReference type="Gene3D" id="3.40.50.2300">
    <property type="match status" value="1"/>
</dbReference>
<evidence type="ECO:0000313" key="9">
    <source>
        <dbReference type="Proteomes" id="UP001283361"/>
    </source>
</evidence>
<accession>A0AAE0ZKT6</accession>
<keyword evidence="5" id="KW-0675">Receptor</keyword>
<evidence type="ECO:0000256" key="5">
    <source>
        <dbReference type="ARBA" id="ARBA00023170"/>
    </source>
</evidence>
<evidence type="ECO:0000256" key="6">
    <source>
        <dbReference type="ARBA" id="ARBA00023180"/>
    </source>
</evidence>
<dbReference type="EMBL" id="JAWDGP010003779">
    <property type="protein sequence ID" value="KAK3770992.1"/>
    <property type="molecule type" value="Genomic_DNA"/>
</dbReference>
<dbReference type="Pfam" id="PF01094">
    <property type="entry name" value="ANF_receptor"/>
    <property type="match status" value="1"/>
</dbReference>
<dbReference type="InterPro" id="IPR028082">
    <property type="entry name" value="Peripla_BP_I"/>
</dbReference>
<dbReference type="InterPro" id="IPR050726">
    <property type="entry name" value="mGluR"/>
</dbReference>
<dbReference type="GO" id="GO:0016020">
    <property type="term" value="C:membrane"/>
    <property type="evidence" value="ECO:0007669"/>
    <property type="project" value="UniProtKB-SubCell"/>
</dbReference>
<protein>
    <recommendedName>
        <fullName evidence="7">Receptor ligand binding region domain-containing protein</fullName>
    </recommendedName>
</protein>
<name>A0AAE0ZKT6_9GAST</name>
<proteinExistence type="predicted"/>
<gene>
    <name evidence="8" type="ORF">RRG08_029082</name>
</gene>